<proteinExistence type="inferred from homology"/>
<dbReference type="GO" id="GO:0046872">
    <property type="term" value="F:metal ion binding"/>
    <property type="evidence" value="ECO:0007669"/>
    <property type="project" value="UniProtKB-ARBA"/>
</dbReference>
<dbReference type="InterPro" id="IPR008775">
    <property type="entry name" value="Phytyl_CoA_dOase-like"/>
</dbReference>
<comment type="cofactor">
    <cofactor evidence="1">
        <name>Fe cation</name>
        <dbReference type="ChEBI" id="CHEBI:24875"/>
    </cofactor>
</comment>
<comment type="similarity">
    <text evidence="2">Belongs to the PhyH family.</text>
</comment>
<evidence type="ECO:0000313" key="4">
    <source>
        <dbReference type="Proteomes" id="UP001144673"/>
    </source>
</evidence>
<dbReference type="Proteomes" id="UP001144673">
    <property type="component" value="Chromosome 3"/>
</dbReference>
<evidence type="ECO:0008006" key="5">
    <source>
        <dbReference type="Google" id="ProtNLM"/>
    </source>
</evidence>
<dbReference type="RefSeq" id="XP_056050952.1">
    <property type="nucleotide sequence ID" value="XM_056193967.1"/>
</dbReference>
<dbReference type="EMBL" id="JAJHUN010000010">
    <property type="protein sequence ID" value="KAJ4148011.1"/>
    <property type="molecule type" value="Genomic_DNA"/>
</dbReference>
<dbReference type="AlphaFoldDB" id="A0A9W8UH46"/>
<comment type="caution">
    <text evidence="3">The sequence shown here is derived from an EMBL/GenBank/DDBJ whole genome shotgun (WGS) entry which is preliminary data.</text>
</comment>
<sequence>MQSQVSSEQLQFYKDNGYLVLSAKEHNLVADPGELKVWAEQVRKWPLEKGKWMPYFETTTSGSRQQMRTENFVDYHAKWGELLHGEGLRGILKQLSGEDMILFKDKINYKLPNGNGFHAHVDYHAYSHIGDIAHLTANIAVDEATVANGCLEVVPGSHKTTIEFANGGRISQKWEDSREWTQVPLKQGDLLLFGSHLAHRSQSNTTDKSRTSLYATFYMAKDGKDLRKKYYEHRRKVFPPDHEREEGNEYEQGWKTYGFAAPFSTVPTKVENNSSHDEEM</sequence>
<dbReference type="Pfam" id="PF05721">
    <property type="entry name" value="PhyH"/>
    <property type="match status" value="1"/>
</dbReference>
<evidence type="ECO:0000313" key="3">
    <source>
        <dbReference type="EMBL" id="KAJ4148011.1"/>
    </source>
</evidence>
<protein>
    <recommendedName>
        <fullName evidence="5">Phytanoyl-CoA dioxygenase</fullName>
    </recommendedName>
</protein>
<evidence type="ECO:0000256" key="1">
    <source>
        <dbReference type="ARBA" id="ARBA00001962"/>
    </source>
</evidence>
<gene>
    <name evidence="3" type="ORF">LMH87_002500</name>
</gene>
<accession>A0A9W8UH46</accession>
<reference evidence="3" key="1">
    <citation type="journal article" date="2023" name="Access Microbiol">
        <title>De-novo genome assembly for Akanthomyces muscarius, a biocontrol agent of insect agricultural pests.</title>
        <authorList>
            <person name="Erdos Z."/>
            <person name="Studholme D.J."/>
            <person name="Raymond B."/>
            <person name="Sharma M."/>
        </authorList>
    </citation>
    <scope>NUCLEOTIDE SEQUENCE</scope>
    <source>
        <strain evidence="3">Ve6</strain>
    </source>
</reference>
<dbReference type="GO" id="GO:0016491">
    <property type="term" value="F:oxidoreductase activity"/>
    <property type="evidence" value="ECO:0007669"/>
    <property type="project" value="UniProtKB-ARBA"/>
</dbReference>
<dbReference type="PANTHER" id="PTHR20883:SF48">
    <property type="entry name" value="ECTOINE DIOXYGENASE"/>
    <property type="match status" value="1"/>
</dbReference>
<keyword evidence="4" id="KW-1185">Reference proteome</keyword>
<dbReference type="Gene3D" id="2.60.120.620">
    <property type="entry name" value="q2cbj1_9rhob like domain"/>
    <property type="match status" value="1"/>
</dbReference>
<dbReference type="KEGG" id="amus:LMH87_002500"/>
<evidence type="ECO:0000256" key="2">
    <source>
        <dbReference type="ARBA" id="ARBA00005830"/>
    </source>
</evidence>
<dbReference type="PANTHER" id="PTHR20883">
    <property type="entry name" value="PHYTANOYL-COA DIOXYGENASE DOMAIN CONTAINING 1"/>
    <property type="match status" value="1"/>
</dbReference>
<organism evidence="3 4">
    <name type="scientific">Akanthomyces muscarius</name>
    <name type="common">Entomopathogenic fungus</name>
    <name type="synonym">Lecanicillium muscarium</name>
    <dbReference type="NCBI Taxonomy" id="2231603"/>
    <lineage>
        <taxon>Eukaryota</taxon>
        <taxon>Fungi</taxon>
        <taxon>Dikarya</taxon>
        <taxon>Ascomycota</taxon>
        <taxon>Pezizomycotina</taxon>
        <taxon>Sordariomycetes</taxon>
        <taxon>Hypocreomycetidae</taxon>
        <taxon>Hypocreales</taxon>
        <taxon>Cordycipitaceae</taxon>
        <taxon>Akanthomyces</taxon>
    </lineage>
</organism>
<name>A0A9W8UH46_AKAMU</name>
<dbReference type="SUPFAM" id="SSF51197">
    <property type="entry name" value="Clavaminate synthase-like"/>
    <property type="match status" value="1"/>
</dbReference>
<dbReference type="GeneID" id="80889659"/>